<dbReference type="Pfam" id="PF01582">
    <property type="entry name" value="TIR"/>
    <property type="match status" value="1"/>
</dbReference>
<feature type="domain" description="TIR" evidence="2">
    <location>
        <begin position="12"/>
        <end position="159"/>
    </location>
</feature>
<keyword evidence="1" id="KW-0520">NAD</keyword>
<dbReference type="EMBL" id="LXQA010033123">
    <property type="protein sequence ID" value="MCH96745.1"/>
    <property type="molecule type" value="Genomic_DNA"/>
</dbReference>
<evidence type="ECO:0000256" key="1">
    <source>
        <dbReference type="ARBA" id="ARBA00023027"/>
    </source>
</evidence>
<evidence type="ECO:0000259" key="2">
    <source>
        <dbReference type="PROSITE" id="PS50104"/>
    </source>
</evidence>
<dbReference type="AlphaFoldDB" id="A0A392NCC3"/>
<accession>A0A392NCC3</accession>
<dbReference type="PANTHER" id="PTHR32009:SF160">
    <property type="entry name" value="DISEASE RESISTANCE PROTEIN (TIR-NBS-LRR CLASS)"/>
    <property type="match status" value="1"/>
</dbReference>
<organism evidence="3 4">
    <name type="scientific">Trifolium medium</name>
    <dbReference type="NCBI Taxonomy" id="97028"/>
    <lineage>
        <taxon>Eukaryota</taxon>
        <taxon>Viridiplantae</taxon>
        <taxon>Streptophyta</taxon>
        <taxon>Embryophyta</taxon>
        <taxon>Tracheophyta</taxon>
        <taxon>Spermatophyta</taxon>
        <taxon>Magnoliopsida</taxon>
        <taxon>eudicotyledons</taxon>
        <taxon>Gunneridae</taxon>
        <taxon>Pentapetalae</taxon>
        <taxon>rosids</taxon>
        <taxon>fabids</taxon>
        <taxon>Fabales</taxon>
        <taxon>Fabaceae</taxon>
        <taxon>Papilionoideae</taxon>
        <taxon>50 kb inversion clade</taxon>
        <taxon>NPAAA clade</taxon>
        <taxon>Hologalegina</taxon>
        <taxon>IRL clade</taxon>
        <taxon>Trifolieae</taxon>
        <taxon>Trifolium</taxon>
    </lineage>
</organism>
<name>A0A392NCC3_9FABA</name>
<dbReference type="GO" id="GO:0007165">
    <property type="term" value="P:signal transduction"/>
    <property type="evidence" value="ECO:0007669"/>
    <property type="project" value="InterPro"/>
</dbReference>
<dbReference type="PROSITE" id="PS50104">
    <property type="entry name" value="TIR"/>
    <property type="match status" value="1"/>
</dbReference>
<dbReference type="InterPro" id="IPR035897">
    <property type="entry name" value="Toll_tir_struct_dom_sf"/>
</dbReference>
<dbReference type="SMART" id="SM00255">
    <property type="entry name" value="TIR"/>
    <property type="match status" value="1"/>
</dbReference>
<dbReference type="Proteomes" id="UP000265520">
    <property type="component" value="Unassembled WGS sequence"/>
</dbReference>
<comment type="caution">
    <text evidence="3">The sequence shown here is derived from an EMBL/GenBank/DDBJ whole genome shotgun (WGS) entry which is preliminary data.</text>
</comment>
<protein>
    <submittedName>
        <fullName evidence="3">TMV resistance protein N-like</fullName>
    </submittedName>
</protein>
<evidence type="ECO:0000313" key="3">
    <source>
        <dbReference type="EMBL" id="MCH96745.1"/>
    </source>
</evidence>
<dbReference type="SUPFAM" id="SSF52200">
    <property type="entry name" value="Toll/Interleukin receptor TIR domain"/>
    <property type="match status" value="1"/>
</dbReference>
<gene>
    <name evidence="3" type="ORF">A2U01_0017734</name>
</gene>
<keyword evidence="4" id="KW-1185">Reference proteome</keyword>
<reference evidence="3 4" key="1">
    <citation type="journal article" date="2018" name="Front. Plant Sci.">
        <title>Red Clover (Trifolium pratense) and Zigzag Clover (T. medium) - A Picture of Genomic Similarities and Differences.</title>
        <authorList>
            <person name="Dluhosova J."/>
            <person name="Istvanek J."/>
            <person name="Nedelnik J."/>
            <person name="Repkova J."/>
        </authorList>
    </citation>
    <scope>NUCLEOTIDE SEQUENCE [LARGE SCALE GENOMIC DNA]</scope>
    <source>
        <strain evidence="4">cv. 10/8</strain>
        <tissue evidence="3">Leaf</tissue>
    </source>
</reference>
<dbReference type="Gene3D" id="3.40.50.10140">
    <property type="entry name" value="Toll/interleukin-1 receptor homology (TIR) domain"/>
    <property type="match status" value="1"/>
</dbReference>
<sequence>MSSSISSSSRSRKSDVFLSYHDKDTCKSFASDLYSALTQAGLVVDINHNNLTSGDQTNFSAIEASRTSIIIFSSNFDASTWFLEELEQILECGRTIGQVVLPVFYVVDPSDVRRQVGIFGKAFEDLIAQRILTNNESMRYKEALIEASSIAGFLVMSSR</sequence>
<evidence type="ECO:0000313" key="4">
    <source>
        <dbReference type="Proteomes" id="UP000265520"/>
    </source>
</evidence>
<dbReference type="InterPro" id="IPR000157">
    <property type="entry name" value="TIR_dom"/>
</dbReference>
<dbReference type="PANTHER" id="PTHR32009">
    <property type="entry name" value="TMV RESISTANCE PROTEIN N-LIKE"/>
    <property type="match status" value="1"/>
</dbReference>
<proteinExistence type="predicted"/>